<organism evidence="2 3">
    <name type="scientific">Allomyces macrogynus (strain ATCC 38327)</name>
    <name type="common">Allomyces javanicus var. macrogynus</name>
    <dbReference type="NCBI Taxonomy" id="578462"/>
    <lineage>
        <taxon>Eukaryota</taxon>
        <taxon>Fungi</taxon>
        <taxon>Fungi incertae sedis</taxon>
        <taxon>Blastocladiomycota</taxon>
        <taxon>Blastocladiomycetes</taxon>
        <taxon>Blastocladiales</taxon>
        <taxon>Blastocladiaceae</taxon>
        <taxon>Allomyces</taxon>
    </lineage>
</organism>
<dbReference type="OrthoDB" id="10455274at2759"/>
<evidence type="ECO:0000313" key="2">
    <source>
        <dbReference type="EMBL" id="KNE54545.1"/>
    </source>
</evidence>
<dbReference type="EMBL" id="GG745328">
    <property type="protein sequence ID" value="KNE54545.1"/>
    <property type="molecule type" value="Genomic_DNA"/>
</dbReference>
<reference evidence="3" key="2">
    <citation type="submission" date="2009-11" db="EMBL/GenBank/DDBJ databases">
        <title>The Genome Sequence of Allomyces macrogynus strain ATCC 38327.</title>
        <authorList>
            <consortium name="The Broad Institute Genome Sequencing Platform"/>
            <person name="Russ C."/>
            <person name="Cuomo C."/>
            <person name="Shea T."/>
            <person name="Young S.K."/>
            <person name="Zeng Q."/>
            <person name="Koehrsen M."/>
            <person name="Haas B."/>
            <person name="Borodovsky M."/>
            <person name="Guigo R."/>
            <person name="Alvarado L."/>
            <person name="Berlin A."/>
            <person name="Borenstein D."/>
            <person name="Chen Z."/>
            <person name="Engels R."/>
            <person name="Freedman E."/>
            <person name="Gellesch M."/>
            <person name="Goldberg J."/>
            <person name="Griggs A."/>
            <person name="Gujja S."/>
            <person name="Heiman D."/>
            <person name="Hepburn T."/>
            <person name="Howarth C."/>
            <person name="Jen D."/>
            <person name="Larson L."/>
            <person name="Lewis B."/>
            <person name="Mehta T."/>
            <person name="Park D."/>
            <person name="Pearson M."/>
            <person name="Roberts A."/>
            <person name="Saif S."/>
            <person name="Shenoy N."/>
            <person name="Sisk P."/>
            <person name="Stolte C."/>
            <person name="Sykes S."/>
            <person name="Walk T."/>
            <person name="White J."/>
            <person name="Yandava C."/>
            <person name="Burger G."/>
            <person name="Gray M.W."/>
            <person name="Holland P.W.H."/>
            <person name="King N."/>
            <person name="Lang F.B.F."/>
            <person name="Roger A.J."/>
            <person name="Ruiz-Trillo I."/>
            <person name="Lander E."/>
            <person name="Nusbaum C."/>
        </authorList>
    </citation>
    <scope>NUCLEOTIDE SEQUENCE [LARGE SCALE GENOMIC DNA]</scope>
    <source>
        <strain evidence="3">ATCC 38327</strain>
    </source>
</reference>
<name>A0A0L0RWP1_ALLM3</name>
<dbReference type="AlphaFoldDB" id="A0A0L0RWP1"/>
<evidence type="ECO:0000256" key="1">
    <source>
        <dbReference type="SAM" id="MobiDB-lite"/>
    </source>
</evidence>
<accession>A0A0L0RWP1</accession>
<evidence type="ECO:0000313" key="3">
    <source>
        <dbReference type="Proteomes" id="UP000054350"/>
    </source>
</evidence>
<feature type="compositionally biased region" description="Low complexity" evidence="1">
    <location>
        <begin position="68"/>
        <end position="91"/>
    </location>
</feature>
<reference evidence="2 3" key="1">
    <citation type="submission" date="2009-11" db="EMBL/GenBank/DDBJ databases">
        <title>Annotation of Allomyces macrogynus ATCC 38327.</title>
        <authorList>
            <consortium name="The Broad Institute Genome Sequencing Platform"/>
            <person name="Russ C."/>
            <person name="Cuomo C."/>
            <person name="Burger G."/>
            <person name="Gray M.W."/>
            <person name="Holland P.W.H."/>
            <person name="King N."/>
            <person name="Lang F.B.F."/>
            <person name="Roger A.J."/>
            <person name="Ruiz-Trillo I."/>
            <person name="Young S.K."/>
            <person name="Zeng Q."/>
            <person name="Gargeya S."/>
            <person name="Fitzgerald M."/>
            <person name="Haas B."/>
            <person name="Abouelleil A."/>
            <person name="Alvarado L."/>
            <person name="Arachchi H.M."/>
            <person name="Berlin A."/>
            <person name="Chapman S.B."/>
            <person name="Gearin G."/>
            <person name="Goldberg J."/>
            <person name="Griggs A."/>
            <person name="Gujja S."/>
            <person name="Hansen M."/>
            <person name="Heiman D."/>
            <person name="Howarth C."/>
            <person name="Larimer J."/>
            <person name="Lui A."/>
            <person name="MacDonald P.J.P."/>
            <person name="McCowen C."/>
            <person name="Montmayeur A."/>
            <person name="Murphy C."/>
            <person name="Neiman D."/>
            <person name="Pearson M."/>
            <person name="Priest M."/>
            <person name="Roberts A."/>
            <person name="Saif S."/>
            <person name="Shea T."/>
            <person name="Sisk P."/>
            <person name="Stolte C."/>
            <person name="Sykes S."/>
            <person name="Wortman J."/>
            <person name="Nusbaum C."/>
            <person name="Birren B."/>
        </authorList>
    </citation>
    <scope>NUCLEOTIDE SEQUENCE [LARGE SCALE GENOMIC DNA]</scope>
    <source>
        <strain evidence="2 3">ATCC 38327</strain>
    </source>
</reference>
<dbReference type="Proteomes" id="UP000054350">
    <property type="component" value="Unassembled WGS sequence"/>
</dbReference>
<gene>
    <name evidence="2" type="ORF">AMAG_17682</name>
</gene>
<proteinExistence type="predicted"/>
<sequence length="127" mass="13240">MSAAIRDLAFTDLQVLQGELAALRPQATVYRRAVGNSNLLFLAPRAAVQKEVDDVLNGTSTMSDDRSFTTSTPTLQSPSTSAPPSSATSVRPPQPQTPEANRQGARTSGSSKGGAAKGKGKGKRKAK</sequence>
<feature type="compositionally biased region" description="Basic residues" evidence="1">
    <location>
        <begin position="118"/>
        <end position="127"/>
    </location>
</feature>
<feature type="region of interest" description="Disordered" evidence="1">
    <location>
        <begin position="57"/>
        <end position="127"/>
    </location>
</feature>
<keyword evidence="3" id="KW-1185">Reference proteome</keyword>
<dbReference type="VEuPathDB" id="FungiDB:AMAG_17682"/>
<protein>
    <submittedName>
        <fullName evidence="2">Uncharacterized protein</fullName>
    </submittedName>
</protein>